<gene>
    <name evidence="2" type="ORF">D0Y96_08410</name>
</gene>
<organism evidence="2 3">
    <name type="scientific">Paracidobacterium acidisoli</name>
    <dbReference type="NCBI Taxonomy" id="2303751"/>
    <lineage>
        <taxon>Bacteria</taxon>
        <taxon>Pseudomonadati</taxon>
        <taxon>Acidobacteriota</taxon>
        <taxon>Terriglobia</taxon>
        <taxon>Terriglobales</taxon>
        <taxon>Acidobacteriaceae</taxon>
        <taxon>Paracidobacterium</taxon>
    </lineage>
</organism>
<dbReference type="Gene3D" id="3.40.50.720">
    <property type="entry name" value="NAD(P)-binding Rossmann-like Domain"/>
    <property type="match status" value="1"/>
</dbReference>
<comment type="caution">
    <text evidence="2">The sequence shown here is derived from an EMBL/GenBank/DDBJ whole genome shotgun (WGS) entry which is preliminary data.</text>
</comment>
<dbReference type="AlphaFoldDB" id="A0A372IQE5"/>
<keyword evidence="3" id="KW-1185">Reference proteome</keyword>
<protein>
    <submittedName>
        <fullName evidence="2">NAD-dependent epimerase/dehydratase family protein</fullName>
    </submittedName>
</protein>
<dbReference type="PANTHER" id="PTHR48079:SF6">
    <property type="entry name" value="NAD(P)-BINDING DOMAIN-CONTAINING PROTEIN-RELATED"/>
    <property type="match status" value="1"/>
</dbReference>
<accession>A0A372IQE5</accession>
<dbReference type="PANTHER" id="PTHR48079">
    <property type="entry name" value="PROTEIN YEEZ"/>
    <property type="match status" value="1"/>
</dbReference>
<dbReference type="Proteomes" id="UP000264702">
    <property type="component" value="Unassembled WGS sequence"/>
</dbReference>
<dbReference type="Pfam" id="PF01370">
    <property type="entry name" value="Epimerase"/>
    <property type="match status" value="1"/>
</dbReference>
<name>A0A372IQE5_9BACT</name>
<dbReference type="EMBL" id="QVQT01000003">
    <property type="protein sequence ID" value="RFU16763.1"/>
    <property type="molecule type" value="Genomic_DNA"/>
</dbReference>
<dbReference type="InterPro" id="IPR036291">
    <property type="entry name" value="NAD(P)-bd_dom_sf"/>
</dbReference>
<dbReference type="InterPro" id="IPR001509">
    <property type="entry name" value="Epimerase_deHydtase"/>
</dbReference>
<dbReference type="GO" id="GO:0004029">
    <property type="term" value="F:aldehyde dehydrogenase (NAD+) activity"/>
    <property type="evidence" value="ECO:0007669"/>
    <property type="project" value="TreeGrafter"/>
</dbReference>
<dbReference type="OrthoDB" id="112777at2"/>
<feature type="domain" description="NAD-dependent epimerase/dehydratase" evidence="1">
    <location>
        <begin position="6"/>
        <end position="223"/>
    </location>
</feature>
<evidence type="ECO:0000313" key="3">
    <source>
        <dbReference type="Proteomes" id="UP000264702"/>
    </source>
</evidence>
<dbReference type="GO" id="GO:0005737">
    <property type="term" value="C:cytoplasm"/>
    <property type="evidence" value="ECO:0007669"/>
    <property type="project" value="TreeGrafter"/>
</dbReference>
<dbReference type="SUPFAM" id="SSF51735">
    <property type="entry name" value="NAD(P)-binding Rossmann-fold domains"/>
    <property type="match status" value="1"/>
</dbReference>
<evidence type="ECO:0000259" key="1">
    <source>
        <dbReference type="Pfam" id="PF01370"/>
    </source>
</evidence>
<proteinExistence type="predicted"/>
<dbReference type="InterPro" id="IPR051783">
    <property type="entry name" value="NAD(P)-dependent_oxidoreduct"/>
</dbReference>
<reference evidence="2 3" key="1">
    <citation type="submission" date="2018-08" db="EMBL/GenBank/DDBJ databases">
        <title>Acidipila sp. 4G-K13, an acidobacterium isolated from forest soil.</title>
        <authorList>
            <person name="Gao Z.-H."/>
            <person name="Qiu L.-H."/>
        </authorList>
    </citation>
    <scope>NUCLEOTIDE SEQUENCE [LARGE SCALE GENOMIC DNA]</scope>
    <source>
        <strain evidence="2 3">4G-K13</strain>
    </source>
</reference>
<evidence type="ECO:0000313" key="2">
    <source>
        <dbReference type="EMBL" id="RFU16763.1"/>
    </source>
</evidence>
<sequence>MGKIALFGAAGAIGKSIATALQQHGIPYRVVGRSAASLQRAFGGDPHAEIRTWNPDDPASVCDAASGIDTIIYLVGVNYWQFQLHPELMRKTLDGATAAGVRRLLLIGTVYPYGRPQTPTVTEDHPRSPHTFKGRMRKEQEDLLFAVRQAGQIQTCELRLPDFFGPGVDKSFLWSAFQAAKNGGRAQLIGPVDTPHQFVFVPDVGPIVVRLLSTEAAWGHAWNFAGSGILTQREFVDKIFAAAGRPPKFMVAGKLMLRALGIFNPLLRELVEMHYLQTTPVLLDDSRLTQLLGGVERTSYDEGILQTLATMPAGKSS</sequence>